<evidence type="ECO:0000313" key="2">
    <source>
        <dbReference type="EMBL" id="KAG6768854.1"/>
    </source>
</evidence>
<sequence length="76" mass="8263">MKQKIVLGVQMNCQKCRRKALEVVAETDGVCFLGLEGENKEKVVVIGDGVDAARLACRLRKKVGYTDIISVAPADN</sequence>
<dbReference type="EMBL" id="JAAWWB010000012">
    <property type="protein sequence ID" value="KAG6768854.1"/>
    <property type="molecule type" value="Genomic_DNA"/>
</dbReference>
<name>A0A8X7ZFF6_POPTO</name>
<organism evidence="2 3">
    <name type="scientific">Populus tomentosa</name>
    <name type="common">Chinese white poplar</name>
    <dbReference type="NCBI Taxonomy" id="118781"/>
    <lineage>
        <taxon>Eukaryota</taxon>
        <taxon>Viridiplantae</taxon>
        <taxon>Streptophyta</taxon>
        <taxon>Embryophyta</taxon>
        <taxon>Tracheophyta</taxon>
        <taxon>Spermatophyta</taxon>
        <taxon>Magnoliopsida</taxon>
        <taxon>eudicotyledons</taxon>
        <taxon>Gunneridae</taxon>
        <taxon>Pentapetalae</taxon>
        <taxon>rosids</taxon>
        <taxon>fabids</taxon>
        <taxon>Malpighiales</taxon>
        <taxon>Salicaceae</taxon>
        <taxon>Saliceae</taxon>
        <taxon>Populus</taxon>
    </lineage>
</organism>
<dbReference type="PANTHER" id="PTHR46371">
    <property type="entry name" value="OS04G0464100 PROTEIN"/>
    <property type="match status" value="1"/>
</dbReference>
<dbReference type="InterPro" id="IPR006121">
    <property type="entry name" value="HMA_dom"/>
</dbReference>
<protein>
    <recommendedName>
        <fullName evidence="1">HMA domain-containing protein</fullName>
    </recommendedName>
</protein>
<dbReference type="OrthoDB" id="692882at2759"/>
<reference evidence="2" key="1">
    <citation type="journal article" date="2020" name="bioRxiv">
        <title>Hybrid origin of Populus tomentosa Carr. identified through genome sequencing and phylogenomic analysis.</title>
        <authorList>
            <person name="An X."/>
            <person name="Gao K."/>
            <person name="Chen Z."/>
            <person name="Li J."/>
            <person name="Yang X."/>
            <person name="Yang X."/>
            <person name="Zhou J."/>
            <person name="Guo T."/>
            <person name="Zhao T."/>
            <person name="Huang S."/>
            <person name="Miao D."/>
            <person name="Khan W.U."/>
            <person name="Rao P."/>
            <person name="Ye M."/>
            <person name="Lei B."/>
            <person name="Liao W."/>
            <person name="Wang J."/>
            <person name="Ji L."/>
            <person name="Li Y."/>
            <person name="Guo B."/>
            <person name="Mustafa N.S."/>
            <person name="Li S."/>
            <person name="Yun Q."/>
            <person name="Keller S.R."/>
            <person name="Mao J."/>
            <person name="Zhang R."/>
            <person name="Strauss S.H."/>
        </authorList>
    </citation>
    <scope>NUCLEOTIDE SEQUENCE</scope>
    <source>
        <strain evidence="2">GM15</strain>
        <tissue evidence="2">Leaf</tissue>
    </source>
</reference>
<dbReference type="GO" id="GO:0046872">
    <property type="term" value="F:metal ion binding"/>
    <property type="evidence" value="ECO:0007669"/>
    <property type="project" value="InterPro"/>
</dbReference>
<dbReference type="AlphaFoldDB" id="A0A8X7ZFF6"/>
<evidence type="ECO:0000259" key="1">
    <source>
        <dbReference type="Pfam" id="PF00403"/>
    </source>
</evidence>
<evidence type="ECO:0000313" key="3">
    <source>
        <dbReference type="Proteomes" id="UP000886885"/>
    </source>
</evidence>
<dbReference type="Pfam" id="PF00403">
    <property type="entry name" value="HMA"/>
    <property type="match status" value="1"/>
</dbReference>
<keyword evidence="3" id="KW-1185">Reference proteome</keyword>
<feature type="domain" description="HMA" evidence="1">
    <location>
        <begin position="10"/>
        <end position="51"/>
    </location>
</feature>
<proteinExistence type="predicted"/>
<dbReference type="InterPro" id="IPR044296">
    <property type="entry name" value="HIPP46"/>
</dbReference>
<comment type="caution">
    <text evidence="2">The sequence shown here is derived from an EMBL/GenBank/DDBJ whole genome shotgun (WGS) entry which is preliminary data.</text>
</comment>
<accession>A0A8X7ZFF6</accession>
<gene>
    <name evidence="2" type="ORF">POTOM_024466</name>
</gene>
<dbReference type="Proteomes" id="UP000886885">
    <property type="component" value="Chromosome 6D"/>
</dbReference>